<organism evidence="2">
    <name type="scientific">marine sediment metagenome</name>
    <dbReference type="NCBI Taxonomy" id="412755"/>
    <lineage>
        <taxon>unclassified sequences</taxon>
        <taxon>metagenomes</taxon>
        <taxon>ecological metagenomes</taxon>
    </lineage>
</organism>
<dbReference type="EMBL" id="LAZR01036352">
    <property type="protein sequence ID" value="KKL25075.1"/>
    <property type="molecule type" value="Genomic_DNA"/>
</dbReference>
<dbReference type="PANTHER" id="PTHR43586:SF8">
    <property type="entry name" value="CYSTEINE DESULFURASE 1, CHLOROPLASTIC"/>
    <property type="match status" value="1"/>
</dbReference>
<dbReference type="AlphaFoldDB" id="A0A0F9BT50"/>
<keyword evidence="1" id="KW-0663">Pyridoxal phosphate</keyword>
<sequence>MKENNFWNFVRKNIIGRNVKIITPFGERFVTYADYTASGRNVTFIENYMLYILELYGNTHTEDDTMGNCTTERLHQAEKIIKKSVNAGNNYKIIEVGTEATGAVHPTSANSRALYPPCCD</sequence>
<comment type="caution">
    <text evidence="2">The sequence shown here is derived from an EMBL/GenBank/DDBJ whole genome shotgun (WGS) entry which is preliminary data.</text>
</comment>
<gene>
    <name evidence="2" type="ORF">LCGC14_2408950</name>
</gene>
<evidence type="ECO:0000313" key="2">
    <source>
        <dbReference type="EMBL" id="KKL25075.1"/>
    </source>
</evidence>
<dbReference type="PANTHER" id="PTHR43586">
    <property type="entry name" value="CYSTEINE DESULFURASE"/>
    <property type="match status" value="1"/>
</dbReference>
<evidence type="ECO:0000256" key="1">
    <source>
        <dbReference type="ARBA" id="ARBA00022898"/>
    </source>
</evidence>
<proteinExistence type="predicted"/>
<reference evidence="2" key="1">
    <citation type="journal article" date="2015" name="Nature">
        <title>Complex archaea that bridge the gap between prokaryotes and eukaryotes.</title>
        <authorList>
            <person name="Spang A."/>
            <person name="Saw J.H."/>
            <person name="Jorgensen S.L."/>
            <person name="Zaremba-Niedzwiedzka K."/>
            <person name="Martijn J."/>
            <person name="Lind A.E."/>
            <person name="van Eijk R."/>
            <person name="Schleper C."/>
            <person name="Guy L."/>
            <person name="Ettema T.J."/>
        </authorList>
    </citation>
    <scope>NUCLEOTIDE SEQUENCE</scope>
</reference>
<accession>A0A0F9BT50</accession>
<protein>
    <submittedName>
        <fullName evidence="2">Uncharacterized protein</fullName>
    </submittedName>
</protein>
<name>A0A0F9BT50_9ZZZZ</name>